<organism evidence="5 6">
    <name type="scientific">Folsomia candida</name>
    <name type="common">Springtail</name>
    <dbReference type="NCBI Taxonomy" id="158441"/>
    <lineage>
        <taxon>Eukaryota</taxon>
        <taxon>Metazoa</taxon>
        <taxon>Ecdysozoa</taxon>
        <taxon>Arthropoda</taxon>
        <taxon>Hexapoda</taxon>
        <taxon>Collembola</taxon>
        <taxon>Entomobryomorpha</taxon>
        <taxon>Isotomoidea</taxon>
        <taxon>Isotomidae</taxon>
        <taxon>Proisotominae</taxon>
        <taxon>Folsomia</taxon>
    </lineage>
</organism>
<evidence type="ECO:0000313" key="5">
    <source>
        <dbReference type="EMBL" id="OXA40391.1"/>
    </source>
</evidence>
<keyword evidence="2" id="KW-0597">Phosphoprotein</keyword>
<dbReference type="InterPro" id="IPR014043">
    <property type="entry name" value="Acyl_transferase_dom"/>
</dbReference>
<dbReference type="InterPro" id="IPR001227">
    <property type="entry name" value="Ac_transferase_dom_sf"/>
</dbReference>
<reference evidence="5 6" key="1">
    <citation type="submission" date="2015-12" db="EMBL/GenBank/DDBJ databases">
        <title>The genome of Folsomia candida.</title>
        <authorList>
            <person name="Faddeeva A."/>
            <person name="Derks M.F."/>
            <person name="Anvar Y."/>
            <person name="Smit S."/>
            <person name="Van Straalen N."/>
            <person name="Roelofs D."/>
        </authorList>
    </citation>
    <scope>NUCLEOTIDE SEQUENCE [LARGE SCALE GENOMIC DNA]</scope>
    <source>
        <strain evidence="5 6">VU population</strain>
        <tissue evidence="5">Whole body</tissue>
    </source>
</reference>
<dbReference type="Pfam" id="PF00698">
    <property type="entry name" value="Acyl_transf_1"/>
    <property type="match status" value="1"/>
</dbReference>
<comment type="caution">
    <text evidence="5">The sequence shown here is derived from an EMBL/GenBank/DDBJ whole genome shotgun (WGS) entry which is preliminary data.</text>
</comment>
<dbReference type="InterPro" id="IPR014031">
    <property type="entry name" value="Ketoacyl_synth_C"/>
</dbReference>
<proteinExistence type="predicted"/>
<dbReference type="SUPFAM" id="SSF53901">
    <property type="entry name" value="Thiolase-like"/>
    <property type="match status" value="1"/>
</dbReference>
<dbReference type="AlphaFoldDB" id="A0A226D6W6"/>
<dbReference type="PROSITE" id="PS00606">
    <property type="entry name" value="KS3_1"/>
    <property type="match status" value="1"/>
</dbReference>
<dbReference type="Gene3D" id="3.40.47.10">
    <property type="match status" value="2"/>
</dbReference>
<dbReference type="InterPro" id="IPR014030">
    <property type="entry name" value="Ketoacyl_synth_N"/>
</dbReference>
<evidence type="ECO:0000259" key="4">
    <source>
        <dbReference type="PROSITE" id="PS52004"/>
    </source>
</evidence>
<dbReference type="Pfam" id="PF16197">
    <property type="entry name" value="KAsynt_C_assoc"/>
    <property type="match status" value="1"/>
</dbReference>
<keyword evidence="6" id="KW-1185">Reference proteome</keyword>
<dbReference type="EMBL" id="LNIX01000034">
    <property type="protein sequence ID" value="OXA40391.1"/>
    <property type="molecule type" value="Genomic_DNA"/>
</dbReference>
<name>A0A226D6W6_FOLCA</name>
<dbReference type="GO" id="GO:0006633">
    <property type="term" value="P:fatty acid biosynthetic process"/>
    <property type="evidence" value="ECO:0007669"/>
    <property type="project" value="InterPro"/>
</dbReference>
<keyword evidence="3" id="KW-0808">Transferase</keyword>
<dbReference type="PROSITE" id="PS52004">
    <property type="entry name" value="KS3_2"/>
    <property type="match status" value="1"/>
</dbReference>
<protein>
    <submittedName>
        <fullName evidence="5">Phthiocerol synthesis polyketide synthase type I PpsB</fullName>
    </submittedName>
</protein>
<dbReference type="OrthoDB" id="329835at2759"/>
<dbReference type="SUPFAM" id="SSF52151">
    <property type="entry name" value="FabD/lysophospholipase-like"/>
    <property type="match status" value="1"/>
</dbReference>
<evidence type="ECO:0000256" key="1">
    <source>
        <dbReference type="ARBA" id="ARBA00022450"/>
    </source>
</evidence>
<dbReference type="SMART" id="SM00827">
    <property type="entry name" value="PKS_AT"/>
    <property type="match status" value="1"/>
</dbReference>
<dbReference type="Gene3D" id="3.30.70.250">
    <property type="entry name" value="Malonyl-CoA ACP transacylase, ACP-binding"/>
    <property type="match status" value="1"/>
</dbReference>
<evidence type="ECO:0000256" key="3">
    <source>
        <dbReference type="ARBA" id="ARBA00022679"/>
    </source>
</evidence>
<dbReference type="Gene3D" id="3.30.70.3290">
    <property type="match status" value="1"/>
</dbReference>
<dbReference type="InterPro" id="IPR020841">
    <property type="entry name" value="PKS_Beta-ketoAc_synthase_dom"/>
</dbReference>
<dbReference type="InterPro" id="IPR032821">
    <property type="entry name" value="PKS_assoc"/>
</dbReference>
<dbReference type="SMART" id="SM00825">
    <property type="entry name" value="PKS_KS"/>
    <property type="match status" value="1"/>
</dbReference>
<evidence type="ECO:0000313" key="6">
    <source>
        <dbReference type="Proteomes" id="UP000198287"/>
    </source>
</evidence>
<dbReference type="Gene3D" id="3.40.366.10">
    <property type="entry name" value="Malonyl-Coenzyme A Acyl Carrier Protein, domain 2"/>
    <property type="match status" value="1"/>
</dbReference>
<dbReference type="Pfam" id="PF00109">
    <property type="entry name" value="ketoacyl-synt"/>
    <property type="match status" value="1"/>
</dbReference>
<keyword evidence="1" id="KW-0596">Phosphopantetheine</keyword>
<dbReference type="Proteomes" id="UP000198287">
    <property type="component" value="Unassembled WGS sequence"/>
</dbReference>
<gene>
    <name evidence="5" type="ORF">Fcan01_24845</name>
</gene>
<dbReference type="InterPro" id="IPR016039">
    <property type="entry name" value="Thiolase-like"/>
</dbReference>
<evidence type="ECO:0000256" key="2">
    <source>
        <dbReference type="ARBA" id="ARBA00022553"/>
    </source>
</evidence>
<accession>A0A226D6W6</accession>
<dbReference type="PANTHER" id="PTHR43775:SF37">
    <property type="entry name" value="SI:DKEY-61P9.11"/>
    <property type="match status" value="1"/>
</dbReference>
<sequence>MLTHTMTSETAREEPVAIVGVAFRLPGANDGATLWKNLMSRTDSVGVVQSSRWAIEKGCRGLKDEEKSVRAGFIDIDVDKFDSTFWGLSPLELGFIDPQARLLLQLSWEALENAGIPSKSLRGTAASVLVGTWRDEYKDLILTAGTTEGGEEVRRYLGCSTGNSAARIAQFFGTIGPTEGIEAGCSASSCAIGAAVRHLRAKRTNLALAGGANLILKPFKACYHLLVGVRCFKLMLMVLRELTEGLSVLKRVTDAKLDGDNILGVIRGYGSSQDGLSRNVGTPTVDGEAKAMLAALEDAALTPQEIGWIEMHGTGTMVGDPIEVAATRLAYQVSSGKRSNPLIITSIKANIGHTESVSGAAGLLKVLLAMKYGSIPPQLLTADLNPLINFDGLLIPKIAQEWKGSLAGVSSFGITGTNTHLILERVVPLAASKTDPALRERTPLYILPFSAKSAGALKCLKKKHIQALELFEEQDGDDLLAAYCYSASTGRHHFDEYRSIAIGCNRAELLHALQTDSKSGIEAPSQIKNKSIKRTGPTPISFLFPGHGCQYAGMGFELYNTCSTYRRYFDEVNSHVINIAGIDLLEWLQDDKDKPVYPVLCIFALEYSLLNMWMEWGVRPNLCVVGHSLGEVAAATACGVLSLATAVRLIASLRQNVMDEMGPGQMAVLMADESKTCSMIYEYTKKYRMGKLG</sequence>
<dbReference type="Pfam" id="PF02801">
    <property type="entry name" value="Ketoacyl-synt_C"/>
    <property type="match status" value="1"/>
</dbReference>
<dbReference type="GO" id="GO:0004315">
    <property type="term" value="F:3-oxoacyl-[acyl-carrier-protein] synthase activity"/>
    <property type="evidence" value="ECO:0007669"/>
    <property type="project" value="InterPro"/>
</dbReference>
<dbReference type="InterPro" id="IPR018201">
    <property type="entry name" value="Ketoacyl_synth_AS"/>
</dbReference>
<feature type="domain" description="Ketosynthase family 3 (KS3)" evidence="4">
    <location>
        <begin position="13"/>
        <end position="425"/>
    </location>
</feature>
<dbReference type="PANTHER" id="PTHR43775">
    <property type="entry name" value="FATTY ACID SYNTHASE"/>
    <property type="match status" value="1"/>
</dbReference>
<dbReference type="STRING" id="158441.A0A226D6W6"/>
<dbReference type="GO" id="GO:0004312">
    <property type="term" value="F:fatty acid synthase activity"/>
    <property type="evidence" value="ECO:0007669"/>
    <property type="project" value="TreeGrafter"/>
</dbReference>
<dbReference type="InterPro" id="IPR016035">
    <property type="entry name" value="Acyl_Trfase/lysoPLipase"/>
</dbReference>
<dbReference type="CDD" id="cd00833">
    <property type="entry name" value="PKS"/>
    <property type="match status" value="1"/>
</dbReference>
<dbReference type="InterPro" id="IPR050091">
    <property type="entry name" value="PKS_NRPS_Biosynth_Enz"/>
</dbReference>